<protein>
    <submittedName>
        <fullName evidence="1">Uncharacterized protein</fullName>
    </submittedName>
</protein>
<keyword evidence="2" id="KW-1185">Reference proteome</keyword>
<evidence type="ECO:0000313" key="1">
    <source>
        <dbReference type="EMBL" id="EER05158.1"/>
    </source>
</evidence>
<dbReference type="GeneID" id="9050696"/>
<evidence type="ECO:0000313" key="2">
    <source>
        <dbReference type="Proteomes" id="UP000007800"/>
    </source>
</evidence>
<proteinExistence type="predicted"/>
<accession>C5LDZ4</accession>
<organism evidence="2">
    <name type="scientific">Perkinsus marinus (strain ATCC 50983 / TXsc)</name>
    <dbReference type="NCBI Taxonomy" id="423536"/>
    <lineage>
        <taxon>Eukaryota</taxon>
        <taxon>Sar</taxon>
        <taxon>Alveolata</taxon>
        <taxon>Perkinsozoa</taxon>
        <taxon>Perkinsea</taxon>
        <taxon>Perkinsida</taxon>
        <taxon>Perkinsidae</taxon>
        <taxon>Perkinsus</taxon>
    </lineage>
</organism>
<dbReference type="Proteomes" id="UP000007800">
    <property type="component" value="Unassembled WGS sequence"/>
</dbReference>
<reference evidence="1 2" key="1">
    <citation type="submission" date="2008-07" db="EMBL/GenBank/DDBJ databases">
        <authorList>
            <person name="El-Sayed N."/>
            <person name="Caler E."/>
            <person name="Inman J."/>
            <person name="Amedeo P."/>
            <person name="Hass B."/>
            <person name="Wortman J."/>
        </authorList>
    </citation>
    <scope>NUCLEOTIDE SEQUENCE [LARGE SCALE GENOMIC DNA]</scope>
    <source>
        <strain evidence="2">ATCC 50983 / TXsc</strain>
    </source>
</reference>
<dbReference type="RefSeq" id="XP_002773342.1">
    <property type="nucleotide sequence ID" value="XM_002773296.1"/>
</dbReference>
<dbReference type="EMBL" id="GG681070">
    <property type="protein sequence ID" value="EER05158.1"/>
    <property type="molecule type" value="Genomic_DNA"/>
</dbReference>
<sequence length="56" mass="5957">MYGTCLIVTQNFAVSGANQVRELSARKVTYMDASTVDHALQVTMLAFTVVAASSTS</sequence>
<dbReference type="AlphaFoldDB" id="C5LDZ4"/>
<dbReference type="InParanoid" id="C5LDZ4"/>
<gene>
    <name evidence="1" type="ORF">Pmar_PMAR026592</name>
</gene>
<name>C5LDZ4_PERM5</name>